<dbReference type="GO" id="GO:0016747">
    <property type="term" value="F:acyltransferase activity, transferring groups other than amino-acyl groups"/>
    <property type="evidence" value="ECO:0007669"/>
    <property type="project" value="UniProtKB-ARBA"/>
</dbReference>
<dbReference type="STRING" id="22663.A0A2I0HTK6"/>
<dbReference type="InterPro" id="IPR023213">
    <property type="entry name" value="CAT-like_dom_sf"/>
</dbReference>
<sequence length="124" mass="13238">MTFSHFMKTWASVCRAELGGDTAICIEKVPSARAIGGKVKELEAEGGPLRGVERWLSDWNEISKSGCRIVIVAGSPRLRVYGTDFGWGRPRKSCVVHVDAVEAIAFNESSDEAGGAEVGLALAS</sequence>
<protein>
    <submittedName>
        <fullName evidence="3">Uncharacterized protein</fullName>
    </submittedName>
</protein>
<organism evidence="3 4">
    <name type="scientific">Punica granatum</name>
    <name type="common">Pomegranate</name>
    <dbReference type="NCBI Taxonomy" id="22663"/>
    <lineage>
        <taxon>Eukaryota</taxon>
        <taxon>Viridiplantae</taxon>
        <taxon>Streptophyta</taxon>
        <taxon>Embryophyta</taxon>
        <taxon>Tracheophyta</taxon>
        <taxon>Spermatophyta</taxon>
        <taxon>Magnoliopsida</taxon>
        <taxon>eudicotyledons</taxon>
        <taxon>Gunneridae</taxon>
        <taxon>Pentapetalae</taxon>
        <taxon>rosids</taxon>
        <taxon>malvids</taxon>
        <taxon>Myrtales</taxon>
        <taxon>Lythraceae</taxon>
        <taxon>Punica</taxon>
    </lineage>
</organism>
<evidence type="ECO:0000313" key="3">
    <source>
        <dbReference type="EMBL" id="PKI35041.1"/>
    </source>
</evidence>
<dbReference type="Gene3D" id="3.30.559.10">
    <property type="entry name" value="Chloramphenicol acetyltransferase-like domain"/>
    <property type="match status" value="1"/>
</dbReference>
<evidence type="ECO:0000256" key="1">
    <source>
        <dbReference type="ARBA" id="ARBA00022679"/>
    </source>
</evidence>
<gene>
    <name evidence="3" type="ORF">CRG98_044556</name>
</gene>
<evidence type="ECO:0000313" key="4">
    <source>
        <dbReference type="Proteomes" id="UP000233551"/>
    </source>
</evidence>
<keyword evidence="4" id="KW-1185">Reference proteome</keyword>
<name>A0A2I0HTK6_PUNGR</name>
<evidence type="ECO:0000256" key="2">
    <source>
        <dbReference type="ARBA" id="ARBA00023315"/>
    </source>
</evidence>
<accession>A0A2I0HTK6</accession>
<reference evidence="3 4" key="1">
    <citation type="submission" date="2017-11" db="EMBL/GenBank/DDBJ databases">
        <title>De-novo sequencing of pomegranate (Punica granatum L.) genome.</title>
        <authorList>
            <person name="Akparov Z."/>
            <person name="Amiraslanov A."/>
            <person name="Hajiyeva S."/>
            <person name="Abbasov M."/>
            <person name="Kaur K."/>
            <person name="Hamwieh A."/>
            <person name="Solovyev V."/>
            <person name="Salamov A."/>
            <person name="Braich B."/>
            <person name="Kosarev P."/>
            <person name="Mahmoud A."/>
            <person name="Hajiyev E."/>
            <person name="Babayeva S."/>
            <person name="Izzatullayeva V."/>
            <person name="Mammadov A."/>
            <person name="Mammadov A."/>
            <person name="Sharifova S."/>
            <person name="Ojaghi J."/>
            <person name="Eynullazada K."/>
            <person name="Bayramov B."/>
            <person name="Abdulazimova A."/>
            <person name="Shahmuradov I."/>
        </authorList>
    </citation>
    <scope>NUCLEOTIDE SEQUENCE [LARGE SCALE GENOMIC DNA]</scope>
    <source>
        <strain evidence="4">cv. AG2017</strain>
        <tissue evidence="3">Leaf</tissue>
    </source>
</reference>
<comment type="caution">
    <text evidence="3">The sequence shown here is derived from an EMBL/GenBank/DDBJ whole genome shotgun (WGS) entry which is preliminary data.</text>
</comment>
<dbReference type="EMBL" id="PGOL01005493">
    <property type="protein sequence ID" value="PKI35041.1"/>
    <property type="molecule type" value="Genomic_DNA"/>
</dbReference>
<keyword evidence="1" id="KW-0808">Transferase</keyword>
<dbReference type="InterPro" id="IPR051504">
    <property type="entry name" value="Plant_metabolite_acyltrans"/>
</dbReference>
<proteinExistence type="predicted"/>
<dbReference type="PANTHER" id="PTHR31625">
    <property type="match status" value="1"/>
</dbReference>
<keyword evidence="2" id="KW-0012">Acyltransferase</keyword>
<dbReference type="AlphaFoldDB" id="A0A2I0HTK6"/>
<dbReference type="Proteomes" id="UP000233551">
    <property type="component" value="Unassembled WGS sequence"/>
</dbReference>